<keyword evidence="1" id="KW-0732">Signal</keyword>
<dbReference type="Pfam" id="PF00144">
    <property type="entry name" value="Beta-lactamase"/>
    <property type="match status" value="1"/>
</dbReference>
<dbReference type="PANTHER" id="PTHR46825">
    <property type="entry name" value="D-ALANYL-D-ALANINE-CARBOXYPEPTIDASE/ENDOPEPTIDASE AMPH"/>
    <property type="match status" value="1"/>
</dbReference>
<evidence type="ECO:0000259" key="2">
    <source>
        <dbReference type="Pfam" id="PF00144"/>
    </source>
</evidence>
<dbReference type="InterPro" id="IPR050491">
    <property type="entry name" value="AmpC-like"/>
</dbReference>
<accession>A0A6J4KU10</accession>
<reference evidence="3" key="1">
    <citation type="submission" date="2020-02" db="EMBL/GenBank/DDBJ databases">
        <authorList>
            <person name="Meier V. D."/>
        </authorList>
    </citation>
    <scope>NUCLEOTIDE SEQUENCE</scope>
    <source>
        <strain evidence="3">AVDCRST_MAG68</strain>
    </source>
</reference>
<dbReference type="Gene3D" id="3.40.710.10">
    <property type="entry name" value="DD-peptidase/beta-lactamase superfamily"/>
    <property type="match status" value="1"/>
</dbReference>
<dbReference type="PROSITE" id="PS51257">
    <property type="entry name" value="PROKAR_LIPOPROTEIN"/>
    <property type="match status" value="1"/>
</dbReference>
<dbReference type="AlphaFoldDB" id="A0A6J4KU10"/>
<feature type="chain" id="PRO_5027080918" evidence="1">
    <location>
        <begin position="22"/>
        <end position="474"/>
    </location>
</feature>
<gene>
    <name evidence="3" type="ORF">AVDCRST_MAG68-1460</name>
</gene>
<organism evidence="3">
    <name type="scientific">uncultured Gemmatimonadota bacterium</name>
    <dbReference type="NCBI Taxonomy" id="203437"/>
    <lineage>
        <taxon>Bacteria</taxon>
        <taxon>Pseudomonadati</taxon>
        <taxon>Gemmatimonadota</taxon>
        <taxon>environmental samples</taxon>
    </lineage>
</organism>
<evidence type="ECO:0000256" key="1">
    <source>
        <dbReference type="SAM" id="SignalP"/>
    </source>
</evidence>
<dbReference type="SUPFAM" id="SSF56601">
    <property type="entry name" value="beta-lactamase/transpeptidase-like"/>
    <property type="match status" value="1"/>
</dbReference>
<dbReference type="PANTHER" id="PTHR46825:SF12">
    <property type="entry name" value="PENICILLIN-BINDING PROTEIN 4"/>
    <property type="match status" value="1"/>
</dbReference>
<proteinExistence type="predicted"/>
<name>A0A6J4KU10_9BACT</name>
<dbReference type="InterPro" id="IPR012338">
    <property type="entry name" value="Beta-lactam/transpept-like"/>
</dbReference>
<dbReference type="InterPro" id="IPR001466">
    <property type="entry name" value="Beta-lactam-related"/>
</dbReference>
<dbReference type="EMBL" id="CADCTW010000081">
    <property type="protein sequence ID" value="CAA9314277.1"/>
    <property type="molecule type" value="Genomic_DNA"/>
</dbReference>
<feature type="signal peptide" evidence="1">
    <location>
        <begin position="1"/>
        <end position="21"/>
    </location>
</feature>
<sequence>MRAFLILAVVLLSACAGQRGASGRDPMGRVTAGLRSELTVRGRPAPETFSLARRMAHYKVPGVSIAVVEGGRIAWARGFGVREAGTADSVTSTTLFQAASISKPVAATGMLRMVDEGKLALDTPVNEYLVSWKLPENQFTAREKVTLRRLASHSAGLTVHGFAGYAAGERVPTAPEILDGNGPSNSQPVRVNAVPGSMWRYSGGGTTIEQLVMADVAKEPFPALMRRLVLEPAGMANSTFEQPLPAALRGAAASGHGEEGEMIPGRWHVYPEMAAAGLWTTPSDLLTWAMEIAAARGGRSARILSRPTATAMLTPQKGASGLGPTLGGRGDGFFFSHGGSNAGFRAQLIYFPETGQGAAVMTNGAGGDRLAREILLAISAAYGWPGYGEIRPLAMSPAALDGHAGSYSITEPYPITLTLVREEGRLFKQAAPLLGAREEVVFTAPGLARGVHSGIEYTFHPDRIELLGLALKKQ</sequence>
<protein>
    <submittedName>
        <fullName evidence="3">Beta-lactamase class C-like and penicillin binding proteins (PBPs) superfamily</fullName>
    </submittedName>
</protein>
<evidence type="ECO:0000313" key="3">
    <source>
        <dbReference type="EMBL" id="CAA9314277.1"/>
    </source>
</evidence>
<feature type="domain" description="Beta-lactamase-related" evidence="2">
    <location>
        <begin position="52"/>
        <end position="373"/>
    </location>
</feature>